<evidence type="ECO:0000313" key="3">
    <source>
        <dbReference type="Proteomes" id="UP000475666"/>
    </source>
</evidence>
<name>A0A6G3TAA0_9ACTN</name>
<organism evidence="2 3">
    <name type="scientific">Streptomyces rubrogriseus</name>
    <dbReference type="NCBI Taxonomy" id="194673"/>
    <lineage>
        <taxon>Bacteria</taxon>
        <taxon>Bacillati</taxon>
        <taxon>Actinomycetota</taxon>
        <taxon>Actinomycetes</taxon>
        <taxon>Kitasatosporales</taxon>
        <taxon>Streptomycetaceae</taxon>
        <taxon>Streptomyces</taxon>
        <taxon>Streptomyces violaceoruber group</taxon>
    </lineage>
</organism>
<feature type="region of interest" description="Disordered" evidence="1">
    <location>
        <begin position="1"/>
        <end position="21"/>
    </location>
</feature>
<reference evidence="2 3" key="1">
    <citation type="submission" date="2020-01" db="EMBL/GenBank/DDBJ databases">
        <title>Insect and environment-associated Actinomycetes.</title>
        <authorList>
            <person name="Currrie C."/>
            <person name="Chevrette M."/>
            <person name="Carlson C."/>
            <person name="Stubbendieck R."/>
            <person name="Wendt-Pienkowski E."/>
        </authorList>
    </citation>
    <scope>NUCLEOTIDE SEQUENCE [LARGE SCALE GENOMIC DNA]</scope>
    <source>
        <strain evidence="2 3">SID7739</strain>
    </source>
</reference>
<dbReference type="Pfam" id="PF10127">
    <property type="entry name" value="RlaP"/>
    <property type="match status" value="1"/>
</dbReference>
<accession>A0A6G3TAA0</accession>
<comment type="caution">
    <text evidence="2">The sequence shown here is derived from an EMBL/GenBank/DDBJ whole genome shotgun (WGS) entry which is preliminary data.</text>
</comment>
<gene>
    <name evidence="2" type="ORF">G3I66_09770</name>
</gene>
<evidence type="ECO:0000256" key="1">
    <source>
        <dbReference type="SAM" id="MobiDB-lite"/>
    </source>
</evidence>
<feature type="compositionally biased region" description="Basic and acidic residues" evidence="1">
    <location>
        <begin position="11"/>
        <end position="21"/>
    </location>
</feature>
<dbReference type="AlphaFoldDB" id="A0A6G3TAA0"/>
<sequence length="118" mass="13314">MTDAAGLVGLREPEETRSRMRDRDGVEMDLVTHDLRKFVRLTPHRNGYVLEWLLSPPVVVAKAEREHRGAGVDHVRVWADVERLHGVLDEAQGASVLPGAPTAYDALHDFVVRTRLER</sequence>
<dbReference type="EMBL" id="JAAGMQ010000274">
    <property type="protein sequence ID" value="NEC33466.1"/>
    <property type="molecule type" value="Genomic_DNA"/>
</dbReference>
<proteinExistence type="predicted"/>
<dbReference type="InterPro" id="IPR018775">
    <property type="entry name" value="RlaP"/>
</dbReference>
<protein>
    <submittedName>
        <fullName evidence="2">Uncharacterized protein</fullName>
    </submittedName>
</protein>
<evidence type="ECO:0000313" key="2">
    <source>
        <dbReference type="EMBL" id="NEC33466.1"/>
    </source>
</evidence>
<dbReference type="Proteomes" id="UP000475666">
    <property type="component" value="Unassembled WGS sequence"/>
</dbReference>